<reference evidence="1 2" key="1">
    <citation type="journal article" date="2013" name="Appl. Environ. Microbiol.">
        <title>Genome analysis suggests that the soil oligotrophic bacterium Agromonas oligotrophica (Bradyrhizobium oligotrophicum) is a nitrogen-fixing symbiont of Aeschynomene indica.</title>
        <authorList>
            <person name="Okubo T."/>
            <person name="Fukushima S."/>
            <person name="Itakura M."/>
            <person name="Oshima K."/>
            <person name="Longtonglang A."/>
            <person name="Teaumroong N."/>
            <person name="Mitsui H."/>
            <person name="Hattori M."/>
            <person name="Hattori R."/>
            <person name="Hattori T."/>
            <person name="Minamisawa K."/>
        </authorList>
    </citation>
    <scope>NUCLEOTIDE SEQUENCE [LARGE SCALE GENOMIC DNA]</scope>
    <source>
        <strain evidence="1 2">S58</strain>
    </source>
</reference>
<dbReference type="Proteomes" id="UP000011841">
    <property type="component" value="Chromosome"/>
</dbReference>
<organism evidence="1 2">
    <name type="scientific">Bradyrhizobium oligotrophicum S58</name>
    <dbReference type="NCBI Taxonomy" id="1245469"/>
    <lineage>
        <taxon>Bacteria</taxon>
        <taxon>Pseudomonadati</taxon>
        <taxon>Pseudomonadota</taxon>
        <taxon>Alphaproteobacteria</taxon>
        <taxon>Hyphomicrobiales</taxon>
        <taxon>Nitrobacteraceae</taxon>
        <taxon>Bradyrhizobium</taxon>
    </lineage>
</organism>
<dbReference type="EMBL" id="AP012603">
    <property type="protein sequence ID" value="BAM86963.1"/>
    <property type="molecule type" value="Genomic_DNA"/>
</dbReference>
<dbReference type="HOGENOM" id="CLU_1127389_0_0_5"/>
<dbReference type="KEGG" id="aol:S58_09520"/>
<sequence length="246" mass="27637">MVDNLGFVAVTMIDSRSARIRLRPRTACGISIASALYFIADRAVERIIVVKAGDEVVERMFSRVSQAMAYIGDEVARARLQLSPVFRSRELPITAIAKEAEPLAVLFTRWLECDQGRDNTELKGLLDLHSLQRFVIIEPVDGRLIFADIGSGFESFGRTWQQQAPGLPLEEQPDYHYGQWVRGVYDHVLRTGQPLFDDVDAVIRRPHRNDRLRVHYRRLILPCGSIGSKPARLVGASLVDNVASTP</sequence>
<protein>
    <submittedName>
        <fullName evidence="1">Uncharacterized protein</fullName>
    </submittedName>
</protein>
<dbReference type="AlphaFoldDB" id="M4Z1F4"/>
<evidence type="ECO:0000313" key="1">
    <source>
        <dbReference type="EMBL" id="BAM86963.1"/>
    </source>
</evidence>
<evidence type="ECO:0000313" key="2">
    <source>
        <dbReference type="Proteomes" id="UP000011841"/>
    </source>
</evidence>
<keyword evidence="2" id="KW-1185">Reference proteome</keyword>
<accession>M4Z1F4</accession>
<gene>
    <name evidence="1" type="ORF">S58_09520</name>
</gene>
<name>M4Z1F4_9BRAD</name>
<proteinExistence type="predicted"/>
<dbReference type="PATRIC" id="fig|1245469.3.peg.971"/>